<evidence type="ECO:0000313" key="2">
    <source>
        <dbReference type="Proteomes" id="UP000770717"/>
    </source>
</evidence>
<name>A0A8J6KD53_ELECQ</name>
<evidence type="ECO:0000313" key="1">
    <source>
        <dbReference type="EMBL" id="KAG9487325.1"/>
    </source>
</evidence>
<organism evidence="1 2">
    <name type="scientific">Eleutherodactylus coqui</name>
    <name type="common">Puerto Rican coqui</name>
    <dbReference type="NCBI Taxonomy" id="57060"/>
    <lineage>
        <taxon>Eukaryota</taxon>
        <taxon>Metazoa</taxon>
        <taxon>Chordata</taxon>
        <taxon>Craniata</taxon>
        <taxon>Vertebrata</taxon>
        <taxon>Euteleostomi</taxon>
        <taxon>Amphibia</taxon>
        <taxon>Batrachia</taxon>
        <taxon>Anura</taxon>
        <taxon>Neobatrachia</taxon>
        <taxon>Hyloidea</taxon>
        <taxon>Eleutherodactylidae</taxon>
        <taxon>Eleutherodactylinae</taxon>
        <taxon>Eleutherodactylus</taxon>
        <taxon>Eleutherodactylus</taxon>
    </lineage>
</organism>
<sequence length="132" mass="15303">MWEVVNILGCSQYIMCSVHVTLHNISIRPRIIANTNFPWSLQKRTLQLCAVAEQCPKLDLIFKIYIDTLLYIFMNRLACAAAYWHCQLVPLFRYLLQPPYKHASPNLFTTGEVKKLLPEMIYLPARQNMGCA</sequence>
<accession>A0A8J6KD53</accession>
<proteinExistence type="predicted"/>
<keyword evidence="2" id="KW-1185">Reference proteome</keyword>
<reference evidence="1" key="1">
    <citation type="thesis" date="2020" institute="ProQuest LLC" country="789 East Eisenhower Parkway, Ann Arbor, MI, USA">
        <title>Comparative Genomics and Chromosome Evolution.</title>
        <authorList>
            <person name="Mudd A.B."/>
        </authorList>
    </citation>
    <scope>NUCLEOTIDE SEQUENCE</scope>
    <source>
        <strain evidence="1">HN-11 Male</strain>
        <tissue evidence="1">Kidney and liver</tissue>
    </source>
</reference>
<comment type="caution">
    <text evidence="1">The sequence shown here is derived from an EMBL/GenBank/DDBJ whole genome shotgun (WGS) entry which is preliminary data.</text>
</comment>
<protein>
    <submittedName>
        <fullName evidence="1">Uncharacterized protein</fullName>
    </submittedName>
</protein>
<dbReference type="Proteomes" id="UP000770717">
    <property type="component" value="Unassembled WGS sequence"/>
</dbReference>
<dbReference type="AlphaFoldDB" id="A0A8J6KD53"/>
<gene>
    <name evidence="1" type="ORF">GDO78_007275</name>
</gene>
<dbReference type="EMBL" id="WNTK01000003">
    <property type="protein sequence ID" value="KAG9487325.1"/>
    <property type="molecule type" value="Genomic_DNA"/>
</dbReference>